<protein>
    <submittedName>
        <fullName evidence="1">Uncharacterized protein</fullName>
    </submittedName>
</protein>
<evidence type="ECO:0000313" key="1">
    <source>
        <dbReference type="EMBL" id="QLL73841.1"/>
    </source>
</evidence>
<dbReference type="EMBL" id="CP047415">
    <property type="protein sequence ID" value="QLL73841.1"/>
    <property type="molecule type" value="Genomic_DNA"/>
</dbReference>
<gene>
    <name evidence="1" type="ORF">GTO85_05420</name>
</gene>
<dbReference type="RefSeq" id="WP_180862074.1">
    <property type="nucleotide sequence ID" value="NZ_CP047415.1"/>
</dbReference>
<evidence type="ECO:0000313" key="2">
    <source>
        <dbReference type="Proteomes" id="UP000510660"/>
    </source>
</evidence>
<organism evidence="1 2">
    <name type="scientific">Lactobacillus crispatus</name>
    <dbReference type="NCBI Taxonomy" id="47770"/>
    <lineage>
        <taxon>Bacteria</taxon>
        <taxon>Bacillati</taxon>
        <taxon>Bacillota</taxon>
        <taxon>Bacilli</taxon>
        <taxon>Lactobacillales</taxon>
        <taxon>Lactobacillaceae</taxon>
        <taxon>Lactobacillus</taxon>
    </lineage>
</organism>
<accession>A0A7H9E867</accession>
<sequence length="79" mass="9484">MDSQEFQKLYRQYLDEFNSKYDSDEREEQFKKEFIESVDSQDNLAGMLTVVSGLMYEKSIQRTDQLVAFMLKKFLNIHD</sequence>
<dbReference type="Proteomes" id="UP000510660">
    <property type="component" value="Chromosome"/>
</dbReference>
<dbReference type="AlphaFoldDB" id="A0A7H9E867"/>
<reference evidence="1 2" key="1">
    <citation type="submission" date="2020-01" db="EMBL/GenBank/DDBJ databases">
        <title>Complete and circular genome sequences of six lactobacillus isolates from horses.</title>
        <authorList>
            <person name="Hassan H.M."/>
        </authorList>
    </citation>
    <scope>NUCLEOTIDE SEQUENCE [LARGE SCALE GENOMIC DNA]</scope>
    <source>
        <strain evidence="1 2">1D</strain>
    </source>
</reference>
<proteinExistence type="predicted"/>
<name>A0A7H9E867_9LACO</name>